<dbReference type="KEGG" id="pgm:PGRAT_21280"/>
<accession>A0A089NLJ3</accession>
<proteinExistence type="predicted"/>
<dbReference type="EMBL" id="CP009287">
    <property type="protein sequence ID" value="AIQ69889.1"/>
    <property type="molecule type" value="Genomic_DNA"/>
</dbReference>
<protein>
    <submittedName>
        <fullName evidence="1">Cobalamin biosynthesis protein CbiW</fullName>
    </submittedName>
</protein>
<dbReference type="HOGENOM" id="CLU_126515_3_0_9"/>
<dbReference type="InterPro" id="IPR036249">
    <property type="entry name" value="Thioredoxin-like_sf"/>
</dbReference>
<dbReference type="STRING" id="189425.PGRAT_21280"/>
<reference evidence="1 2" key="1">
    <citation type="submission" date="2014-08" db="EMBL/GenBank/DDBJ databases">
        <title>Comparative genomics of the Paenibacillus odorifer group.</title>
        <authorList>
            <person name="den Bakker H.C."/>
            <person name="Tsai Y.-C."/>
            <person name="Martin N."/>
            <person name="Korlach J."/>
            <person name="Wiedmann M."/>
        </authorList>
    </citation>
    <scope>NUCLEOTIDE SEQUENCE [LARGE SCALE GENOMIC DNA]</scope>
    <source>
        <strain evidence="1 2">DSM 15220</strain>
    </source>
</reference>
<dbReference type="Proteomes" id="UP000029500">
    <property type="component" value="Chromosome"/>
</dbReference>
<evidence type="ECO:0000313" key="2">
    <source>
        <dbReference type="Proteomes" id="UP000029500"/>
    </source>
</evidence>
<evidence type="ECO:0000313" key="1">
    <source>
        <dbReference type="EMBL" id="AIQ69889.1"/>
    </source>
</evidence>
<dbReference type="OrthoDB" id="9761899at2"/>
<dbReference type="CDD" id="cd02980">
    <property type="entry name" value="TRX_Fd_family"/>
    <property type="match status" value="1"/>
</dbReference>
<sequence length="119" mass="13121">MTTWNLQGTLHHLLICGGSSCRKNTGEEVAEAIEDEIEKQGAGSKIHTTVTECNGRCSDACIVIAYPEGVWYREMTPKAGKKLVRKLLKGKQLEDHILYTYDGGLQAKTEKGAKGKKKK</sequence>
<dbReference type="SUPFAM" id="SSF52833">
    <property type="entry name" value="Thioredoxin-like"/>
    <property type="match status" value="1"/>
</dbReference>
<name>A0A089NLJ3_9BACL</name>
<dbReference type="RefSeq" id="WP_036706045.1">
    <property type="nucleotide sequence ID" value="NZ_CP009287.1"/>
</dbReference>
<organism evidence="1 2">
    <name type="scientific">Paenibacillus graminis</name>
    <dbReference type="NCBI Taxonomy" id="189425"/>
    <lineage>
        <taxon>Bacteria</taxon>
        <taxon>Bacillati</taxon>
        <taxon>Bacillota</taxon>
        <taxon>Bacilli</taxon>
        <taxon>Bacillales</taxon>
        <taxon>Paenibacillaceae</taxon>
        <taxon>Paenibacillus</taxon>
    </lineage>
</organism>
<keyword evidence="2" id="KW-1185">Reference proteome</keyword>
<dbReference type="Gene3D" id="3.40.30.10">
    <property type="entry name" value="Glutaredoxin"/>
    <property type="match status" value="1"/>
</dbReference>
<dbReference type="eggNOG" id="COG3411">
    <property type="taxonomic scope" value="Bacteria"/>
</dbReference>
<dbReference type="AlphaFoldDB" id="A0A089NLJ3"/>
<gene>
    <name evidence="1" type="ORF">PGRAT_21280</name>
</gene>